<accession>A0A7F5R5K3</accession>
<dbReference type="Proteomes" id="UP000192223">
    <property type="component" value="Unplaced"/>
</dbReference>
<evidence type="ECO:0000313" key="3">
    <source>
        <dbReference type="RefSeq" id="XP_025830974.1"/>
    </source>
</evidence>
<protein>
    <submittedName>
        <fullName evidence="3">Uncharacterized protein LOC112904640</fullName>
    </submittedName>
</protein>
<gene>
    <name evidence="3" type="primary">LOC112904640</name>
</gene>
<feature type="region of interest" description="Disordered" evidence="1">
    <location>
        <begin position="176"/>
        <end position="200"/>
    </location>
</feature>
<dbReference type="GeneID" id="112904640"/>
<name>A0A7F5R5K3_AGRPL</name>
<feature type="compositionally biased region" description="Polar residues" evidence="1">
    <location>
        <begin position="102"/>
        <end position="123"/>
    </location>
</feature>
<sequence length="211" mass="24041">MDVVVDFFLYLFGDRGNNSVTATPRHHPQDNNNQQKGQETKTILQRIGELFWRQKPDEIENVEVKEDHRLNDSDNALIQSDHQEEAFASNLNQPSHLHVSFQTSSIENTLSRESGSECNSNKYSEGPELLLGRELFSEKMIPQHPLLKKRKSSKRFVIGDEGEDEATCSIPEIRETFDTSGEGNNGNFGNESRDDGTGWYRNRLKVKTSLT</sequence>
<organism evidence="2 3">
    <name type="scientific">Agrilus planipennis</name>
    <name type="common">Emerald ash borer</name>
    <name type="synonym">Agrilus marcopoli</name>
    <dbReference type="NCBI Taxonomy" id="224129"/>
    <lineage>
        <taxon>Eukaryota</taxon>
        <taxon>Metazoa</taxon>
        <taxon>Ecdysozoa</taxon>
        <taxon>Arthropoda</taxon>
        <taxon>Hexapoda</taxon>
        <taxon>Insecta</taxon>
        <taxon>Pterygota</taxon>
        <taxon>Neoptera</taxon>
        <taxon>Endopterygota</taxon>
        <taxon>Coleoptera</taxon>
        <taxon>Polyphaga</taxon>
        <taxon>Elateriformia</taxon>
        <taxon>Buprestoidea</taxon>
        <taxon>Buprestidae</taxon>
        <taxon>Agrilinae</taxon>
        <taxon>Agrilus</taxon>
    </lineage>
</organism>
<feature type="region of interest" description="Disordered" evidence="1">
    <location>
        <begin position="20"/>
        <end position="39"/>
    </location>
</feature>
<dbReference type="InParanoid" id="A0A7F5R5K3"/>
<proteinExistence type="predicted"/>
<dbReference type="AlphaFoldDB" id="A0A7F5R5K3"/>
<dbReference type="RefSeq" id="XP_025830974.1">
    <property type="nucleotide sequence ID" value="XM_025975189.1"/>
</dbReference>
<dbReference type="KEGG" id="apln:112904640"/>
<evidence type="ECO:0000256" key="1">
    <source>
        <dbReference type="SAM" id="MobiDB-lite"/>
    </source>
</evidence>
<reference evidence="3" key="1">
    <citation type="submission" date="2025-08" db="UniProtKB">
        <authorList>
            <consortium name="RefSeq"/>
        </authorList>
    </citation>
    <scope>IDENTIFICATION</scope>
    <source>
        <tissue evidence="3">Entire body</tissue>
    </source>
</reference>
<feature type="region of interest" description="Disordered" evidence="1">
    <location>
        <begin position="102"/>
        <end position="124"/>
    </location>
</feature>
<keyword evidence="2" id="KW-1185">Reference proteome</keyword>
<feature type="compositionally biased region" description="Low complexity" evidence="1">
    <location>
        <begin position="181"/>
        <end position="190"/>
    </location>
</feature>
<evidence type="ECO:0000313" key="2">
    <source>
        <dbReference type="Proteomes" id="UP000192223"/>
    </source>
</evidence>
<feature type="compositionally biased region" description="Polar residues" evidence="1">
    <location>
        <begin position="30"/>
        <end position="39"/>
    </location>
</feature>